<organism evidence="5 6">
    <name type="scientific">Oceanobacillus longus</name>
    <dbReference type="NCBI Taxonomy" id="930120"/>
    <lineage>
        <taxon>Bacteria</taxon>
        <taxon>Bacillati</taxon>
        <taxon>Bacillota</taxon>
        <taxon>Bacilli</taxon>
        <taxon>Bacillales</taxon>
        <taxon>Bacillaceae</taxon>
        <taxon>Oceanobacillus</taxon>
    </lineage>
</organism>
<feature type="coiled-coil region" evidence="3">
    <location>
        <begin position="167"/>
        <end position="194"/>
    </location>
</feature>
<keyword evidence="4" id="KW-1133">Transmembrane helix</keyword>
<dbReference type="PANTHER" id="PTHR32347">
    <property type="entry name" value="EFFLUX SYSTEM COMPONENT YKNX-RELATED"/>
    <property type="match status" value="1"/>
</dbReference>
<accession>A0ABV8H402</accession>
<evidence type="ECO:0000313" key="5">
    <source>
        <dbReference type="EMBL" id="MFC4025600.1"/>
    </source>
</evidence>
<dbReference type="Gene3D" id="1.10.287.470">
    <property type="entry name" value="Helix hairpin bin"/>
    <property type="match status" value="1"/>
</dbReference>
<dbReference type="EMBL" id="JBHSAO010000017">
    <property type="protein sequence ID" value="MFC4025600.1"/>
    <property type="molecule type" value="Genomic_DNA"/>
</dbReference>
<sequence>MKRIIQVLIVIFIGVNFLLVYLDDEGKIDRTAYINNWSESFETDIVEKMYKPGVLKAAGEEHIYFDENLGSFQAFLVEEGTSINTGDPLYTYLVDNYYEAEANLMNQMEQINGEIAAIETAISQMEMYQLPLNATGEPSTFTLTEEQLEVEFSQTSIDAELIKQQYMVEKEKELSQKRAQLEAYQNQLTDLQTSGDTITVGSPYAGIITDINETLGNPVVTIQNADLQVVGELTEKERTQMQPGLDAEVQVEEMSLKLDGTVQEVSDTPISIEIGSESIYPFQIAFNEDSEVEELLPGYHADIAIVMEKSLGATALYEEAIFTSSVWKMTNEGKLVKQNIETGLYVDSLVELVDGVETGDWVAVDPPSLFHDGADFITPLQVKEITKYSFSDDNWAENLMTGLLSR</sequence>
<gene>
    <name evidence="5" type="ORF">ACFOUV_17620</name>
</gene>
<proteinExistence type="predicted"/>
<feature type="transmembrane region" description="Helical" evidence="4">
    <location>
        <begin position="5"/>
        <end position="22"/>
    </location>
</feature>
<dbReference type="Gene3D" id="2.40.50.100">
    <property type="match status" value="1"/>
</dbReference>
<evidence type="ECO:0000256" key="3">
    <source>
        <dbReference type="SAM" id="Coils"/>
    </source>
</evidence>
<comment type="caution">
    <text evidence="5">The sequence shown here is derived from an EMBL/GenBank/DDBJ whole genome shotgun (WGS) entry which is preliminary data.</text>
</comment>
<keyword evidence="4" id="KW-0472">Membrane</keyword>
<comment type="subcellular location">
    <subcellularLocation>
        <location evidence="1">Cell envelope</location>
    </subcellularLocation>
</comment>
<dbReference type="InterPro" id="IPR050465">
    <property type="entry name" value="UPF0194_transport"/>
</dbReference>
<evidence type="ECO:0000256" key="4">
    <source>
        <dbReference type="SAM" id="Phobius"/>
    </source>
</evidence>
<keyword evidence="6" id="KW-1185">Reference proteome</keyword>
<dbReference type="Gene3D" id="2.40.420.20">
    <property type="match status" value="1"/>
</dbReference>
<evidence type="ECO:0000256" key="2">
    <source>
        <dbReference type="ARBA" id="ARBA00023054"/>
    </source>
</evidence>
<evidence type="ECO:0000256" key="1">
    <source>
        <dbReference type="ARBA" id="ARBA00004196"/>
    </source>
</evidence>
<dbReference type="Proteomes" id="UP001595772">
    <property type="component" value="Unassembled WGS sequence"/>
</dbReference>
<name>A0ABV8H402_9BACI</name>
<dbReference type="PANTHER" id="PTHR32347:SF14">
    <property type="entry name" value="EFFLUX SYSTEM COMPONENT YKNX-RELATED"/>
    <property type="match status" value="1"/>
</dbReference>
<keyword evidence="2 3" id="KW-0175">Coiled coil</keyword>
<protein>
    <submittedName>
        <fullName evidence="5">Efflux RND transporter periplasmic adaptor subunit</fullName>
    </submittedName>
</protein>
<reference evidence="6" key="1">
    <citation type="journal article" date="2019" name="Int. J. Syst. Evol. Microbiol.">
        <title>The Global Catalogue of Microorganisms (GCM) 10K type strain sequencing project: providing services to taxonomists for standard genome sequencing and annotation.</title>
        <authorList>
            <consortium name="The Broad Institute Genomics Platform"/>
            <consortium name="The Broad Institute Genome Sequencing Center for Infectious Disease"/>
            <person name="Wu L."/>
            <person name="Ma J."/>
        </authorList>
    </citation>
    <scope>NUCLEOTIDE SEQUENCE [LARGE SCALE GENOMIC DNA]</scope>
    <source>
        <strain evidence="6">IBRC-M 10703</strain>
    </source>
</reference>
<dbReference type="RefSeq" id="WP_379498096.1">
    <property type="nucleotide sequence ID" value="NZ_JBHSAO010000017.1"/>
</dbReference>
<evidence type="ECO:0000313" key="6">
    <source>
        <dbReference type="Proteomes" id="UP001595772"/>
    </source>
</evidence>
<keyword evidence="4" id="KW-0812">Transmembrane</keyword>